<accession>A0A8D8ATU1</accession>
<name>A0A8D8ATU1_CULPI</name>
<organism evidence="1">
    <name type="scientific">Culex pipiens</name>
    <name type="common">House mosquito</name>
    <dbReference type="NCBI Taxonomy" id="7175"/>
    <lineage>
        <taxon>Eukaryota</taxon>
        <taxon>Metazoa</taxon>
        <taxon>Ecdysozoa</taxon>
        <taxon>Arthropoda</taxon>
        <taxon>Hexapoda</taxon>
        <taxon>Insecta</taxon>
        <taxon>Pterygota</taxon>
        <taxon>Neoptera</taxon>
        <taxon>Endopterygota</taxon>
        <taxon>Diptera</taxon>
        <taxon>Nematocera</taxon>
        <taxon>Culicoidea</taxon>
        <taxon>Culicidae</taxon>
        <taxon>Culicinae</taxon>
        <taxon>Culicini</taxon>
        <taxon>Culex</taxon>
        <taxon>Culex</taxon>
    </lineage>
</organism>
<sequence>MMDTFPGYLPSSVETFATNSVVDYFQAEKMEIGGQSVDIQVDSQLISPDGTFNLLTYINEFAQEENALLANQAVSFPDGNQTLQVLGENVSYITNCVEMDPTEVLRSNQLPKLEVF</sequence>
<dbReference type="AlphaFoldDB" id="A0A8D8ATU1"/>
<proteinExistence type="predicted"/>
<reference evidence="1" key="1">
    <citation type="submission" date="2021-05" db="EMBL/GenBank/DDBJ databases">
        <authorList>
            <person name="Alioto T."/>
            <person name="Alioto T."/>
            <person name="Gomez Garrido J."/>
        </authorList>
    </citation>
    <scope>NUCLEOTIDE SEQUENCE</scope>
</reference>
<dbReference type="EMBL" id="HBUE01040261">
    <property type="protein sequence ID" value="CAG6460417.1"/>
    <property type="molecule type" value="Transcribed_RNA"/>
</dbReference>
<protein>
    <submittedName>
        <fullName evidence="1">(northern house mosquito) hypothetical protein</fullName>
    </submittedName>
</protein>
<evidence type="ECO:0000313" key="1">
    <source>
        <dbReference type="EMBL" id="CAG6460417.1"/>
    </source>
</evidence>